<dbReference type="Proteomes" id="UP000886595">
    <property type="component" value="Unassembled WGS sequence"/>
</dbReference>
<evidence type="ECO:0000313" key="1">
    <source>
        <dbReference type="EMBL" id="KAG2330523.1"/>
    </source>
</evidence>
<protein>
    <submittedName>
        <fullName evidence="1">Uncharacterized protein</fullName>
    </submittedName>
</protein>
<reference evidence="1 2" key="1">
    <citation type="submission" date="2020-02" db="EMBL/GenBank/DDBJ databases">
        <authorList>
            <person name="Ma Q."/>
            <person name="Huang Y."/>
            <person name="Song X."/>
            <person name="Pei D."/>
        </authorList>
    </citation>
    <scope>NUCLEOTIDE SEQUENCE [LARGE SCALE GENOMIC DNA]</scope>
    <source>
        <strain evidence="1">Sxm20200214</strain>
        <tissue evidence="1">Leaf</tissue>
    </source>
</reference>
<dbReference type="EMBL" id="JAAMPC010000001">
    <property type="protein sequence ID" value="KAG2330523.1"/>
    <property type="molecule type" value="Genomic_DNA"/>
</dbReference>
<evidence type="ECO:0000313" key="2">
    <source>
        <dbReference type="Proteomes" id="UP000886595"/>
    </source>
</evidence>
<proteinExistence type="predicted"/>
<comment type="caution">
    <text evidence="1">The sequence shown here is derived from an EMBL/GenBank/DDBJ whole genome shotgun (WGS) entry which is preliminary data.</text>
</comment>
<accession>A0A8X7WM22</accession>
<gene>
    <name evidence="1" type="ORF">Bca52824_001703</name>
</gene>
<organism evidence="1 2">
    <name type="scientific">Brassica carinata</name>
    <name type="common">Ethiopian mustard</name>
    <name type="synonym">Abyssinian cabbage</name>
    <dbReference type="NCBI Taxonomy" id="52824"/>
    <lineage>
        <taxon>Eukaryota</taxon>
        <taxon>Viridiplantae</taxon>
        <taxon>Streptophyta</taxon>
        <taxon>Embryophyta</taxon>
        <taxon>Tracheophyta</taxon>
        <taxon>Spermatophyta</taxon>
        <taxon>Magnoliopsida</taxon>
        <taxon>eudicotyledons</taxon>
        <taxon>Gunneridae</taxon>
        <taxon>Pentapetalae</taxon>
        <taxon>rosids</taxon>
        <taxon>malvids</taxon>
        <taxon>Brassicales</taxon>
        <taxon>Brassicaceae</taxon>
        <taxon>Brassiceae</taxon>
        <taxon>Brassica</taxon>
    </lineage>
</organism>
<keyword evidence="2" id="KW-1185">Reference proteome</keyword>
<name>A0A8X7WM22_BRACI</name>
<sequence length="157" mass="17554">MVTFGSGGWSLGSLWCRLVSTISFCYQVSFGGLVPGSVSGVSIRRRRWYWAPFRHVWLLLVVVIDSRLWLLDCHLRLRFTSDLSPTASCSVLKVATFFHGSCLFASLFDRFDDSEVGSFGCGVDINPVSCSLHGGNGDERLLVRVPHLYARLGLHRR</sequence>
<dbReference type="AlphaFoldDB" id="A0A8X7WM22"/>